<keyword evidence="1 5" id="KW-0285">Flavoprotein</keyword>
<comment type="caution">
    <text evidence="7">The sequence shown here is derived from an EMBL/GenBank/DDBJ whole genome shotgun (WGS) entry which is preliminary data.</text>
</comment>
<dbReference type="SUPFAM" id="SSF50475">
    <property type="entry name" value="FMN-binding split barrel"/>
    <property type="match status" value="1"/>
</dbReference>
<dbReference type="HAMAP" id="MF_00833">
    <property type="entry name" value="RutF"/>
    <property type="match status" value="1"/>
</dbReference>
<comment type="similarity">
    <text evidence="5">Belongs to the non-flavoprotein flavin reductase family. RutF subfamily.</text>
</comment>
<evidence type="ECO:0000256" key="5">
    <source>
        <dbReference type="HAMAP-Rule" id="MF_00833"/>
    </source>
</evidence>
<gene>
    <name evidence="5" type="primary">rutF</name>
    <name evidence="7" type="ORF">FHS81_002397</name>
</gene>
<dbReference type="InterPro" id="IPR002563">
    <property type="entry name" value="Flavin_Rdtase-like_dom"/>
</dbReference>
<organism evidence="7 8">
    <name type="scientific">Pseudochelatococcus contaminans</name>
    <dbReference type="NCBI Taxonomy" id="1538103"/>
    <lineage>
        <taxon>Bacteria</taxon>
        <taxon>Pseudomonadati</taxon>
        <taxon>Pseudomonadota</taxon>
        <taxon>Alphaproteobacteria</taxon>
        <taxon>Hyphomicrobiales</taxon>
        <taxon>Chelatococcaceae</taxon>
        <taxon>Pseudochelatococcus</taxon>
    </lineage>
</organism>
<keyword evidence="8" id="KW-1185">Reference proteome</keyword>
<dbReference type="EC" id="1.5.1.42" evidence="5"/>
<dbReference type="GO" id="GO:0010181">
    <property type="term" value="F:FMN binding"/>
    <property type="evidence" value="ECO:0007669"/>
    <property type="project" value="InterPro"/>
</dbReference>
<evidence type="ECO:0000256" key="1">
    <source>
        <dbReference type="ARBA" id="ARBA00022630"/>
    </source>
</evidence>
<feature type="domain" description="Flavin reductase like" evidence="6">
    <location>
        <begin position="26"/>
        <end position="171"/>
    </location>
</feature>
<evidence type="ECO:0000256" key="4">
    <source>
        <dbReference type="ARBA" id="ARBA00023027"/>
    </source>
</evidence>
<dbReference type="AlphaFoldDB" id="A0A7W5Z6C4"/>
<dbReference type="InterPro" id="IPR050268">
    <property type="entry name" value="NADH-dep_flavin_reductase"/>
</dbReference>
<dbReference type="Pfam" id="PF01613">
    <property type="entry name" value="Flavin_Reduct"/>
    <property type="match status" value="1"/>
</dbReference>
<keyword evidence="2 5" id="KW-0288">FMN</keyword>
<dbReference type="SMART" id="SM00903">
    <property type="entry name" value="Flavin_Reduct"/>
    <property type="match status" value="1"/>
</dbReference>
<evidence type="ECO:0000313" key="8">
    <source>
        <dbReference type="Proteomes" id="UP000537592"/>
    </source>
</evidence>
<comment type="function">
    <text evidence="5">Catalyzes the reduction of FMN to FMNH2 which is used to reduce pyrimidine by RutA via the Rut pathway.</text>
</comment>
<keyword evidence="4 5" id="KW-0520">NAD</keyword>
<dbReference type="GO" id="GO:0042602">
    <property type="term" value="F:riboflavin reductase (NADPH) activity"/>
    <property type="evidence" value="ECO:0007669"/>
    <property type="project" value="UniProtKB-UniRule"/>
</dbReference>
<dbReference type="GO" id="GO:0052874">
    <property type="term" value="F:FMN reductase (NADH) activity"/>
    <property type="evidence" value="ECO:0007669"/>
    <property type="project" value="UniProtKB-EC"/>
</dbReference>
<keyword evidence="3 5" id="KW-0560">Oxidoreductase</keyword>
<dbReference type="GO" id="GO:0019740">
    <property type="term" value="P:nitrogen utilization"/>
    <property type="evidence" value="ECO:0007669"/>
    <property type="project" value="UniProtKB-UniRule"/>
</dbReference>
<dbReference type="GO" id="GO:0006212">
    <property type="term" value="P:uracil catabolic process"/>
    <property type="evidence" value="ECO:0007669"/>
    <property type="project" value="UniProtKB-UniRule"/>
</dbReference>
<evidence type="ECO:0000259" key="6">
    <source>
        <dbReference type="SMART" id="SM00903"/>
    </source>
</evidence>
<dbReference type="Gene3D" id="2.30.110.10">
    <property type="entry name" value="Electron Transport, Fmn-binding Protein, Chain A"/>
    <property type="match status" value="1"/>
</dbReference>
<dbReference type="InterPro" id="IPR019917">
    <property type="entry name" value="RutF"/>
</dbReference>
<protein>
    <recommendedName>
        <fullName evidence="5">FMN reductase (NADH) RutF</fullName>
        <ecNumber evidence="5">1.5.1.42</ecNumber>
    </recommendedName>
    <alternativeName>
        <fullName evidence="5">FMN reductase</fullName>
    </alternativeName>
    <alternativeName>
        <fullName evidence="5">NADH-flavin reductase RutF</fullName>
    </alternativeName>
    <alternativeName>
        <fullName evidence="5">NADH:flavin oxidoreductase</fullName>
    </alternativeName>
</protein>
<comment type="catalytic activity">
    <reaction evidence="5">
        <text>FMNH2 + NAD(+) = FMN + NADH + 2 H(+)</text>
        <dbReference type="Rhea" id="RHEA:21620"/>
        <dbReference type="ChEBI" id="CHEBI:15378"/>
        <dbReference type="ChEBI" id="CHEBI:57540"/>
        <dbReference type="ChEBI" id="CHEBI:57618"/>
        <dbReference type="ChEBI" id="CHEBI:57945"/>
        <dbReference type="ChEBI" id="CHEBI:58210"/>
        <dbReference type="EC" id="1.5.1.42"/>
    </reaction>
</comment>
<dbReference type="InterPro" id="IPR012349">
    <property type="entry name" value="Split_barrel_FMN-bd"/>
</dbReference>
<proteinExistence type="inferred from homology"/>
<evidence type="ECO:0000256" key="3">
    <source>
        <dbReference type="ARBA" id="ARBA00023002"/>
    </source>
</evidence>
<dbReference type="RefSeq" id="WP_183753210.1">
    <property type="nucleotide sequence ID" value="NZ_JACICC010000005.1"/>
</dbReference>
<dbReference type="Proteomes" id="UP000537592">
    <property type="component" value="Unassembled WGS sequence"/>
</dbReference>
<accession>A0A7W5Z6C4</accession>
<evidence type="ECO:0000256" key="2">
    <source>
        <dbReference type="ARBA" id="ARBA00022643"/>
    </source>
</evidence>
<name>A0A7W5Z6C4_9HYPH</name>
<dbReference type="EMBL" id="JACICC010000005">
    <property type="protein sequence ID" value="MBB3810301.1"/>
    <property type="molecule type" value="Genomic_DNA"/>
</dbReference>
<evidence type="ECO:0000313" key="7">
    <source>
        <dbReference type="EMBL" id="MBB3810301.1"/>
    </source>
</evidence>
<reference evidence="7 8" key="1">
    <citation type="submission" date="2020-08" db="EMBL/GenBank/DDBJ databases">
        <title>Genomic Encyclopedia of Type Strains, Phase IV (KMG-IV): sequencing the most valuable type-strain genomes for metagenomic binning, comparative biology and taxonomic classification.</title>
        <authorList>
            <person name="Goeker M."/>
        </authorList>
    </citation>
    <scope>NUCLEOTIDE SEQUENCE [LARGE SCALE GENOMIC DNA]</scope>
    <source>
        <strain evidence="7 8">DSM 28760</strain>
    </source>
</reference>
<dbReference type="PANTHER" id="PTHR30466:SF1">
    <property type="entry name" value="FMN REDUCTASE (NADH) RUTF"/>
    <property type="match status" value="1"/>
</dbReference>
<dbReference type="PANTHER" id="PTHR30466">
    <property type="entry name" value="FLAVIN REDUCTASE"/>
    <property type="match status" value="1"/>
</dbReference>
<sequence length="181" mass="18758">MRLTASRIDISPPTPAVSMTDYRDAMARLAAAVTIVTTDGAAGMAGFAATAVCSVTDSPPTLLVCLNRSSSAHAAVTANRVLCVNVLDNRHAALGNLFGGRTPMPERFAAAAWHPLATGAPALDEALVSFDCRIASASHVGTHDLLICEVIAIDGGTGARPLLYFQRNYHAIAAPPPASEH</sequence>